<dbReference type="OrthoDB" id="6366728at2759"/>
<dbReference type="EMBL" id="NEVH01009126">
    <property type="protein sequence ID" value="PNF33538.1"/>
    <property type="molecule type" value="Genomic_DNA"/>
</dbReference>
<dbReference type="InParanoid" id="A0A2J7QY83"/>
<dbReference type="GO" id="GO:0008049">
    <property type="term" value="P:male courtship behavior"/>
    <property type="evidence" value="ECO:0007669"/>
    <property type="project" value="TreeGrafter"/>
</dbReference>
<keyword evidence="7" id="KW-0807">Transducer</keyword>
<evidence type="ECO:0000256" key="7">
    <source>
        <dbReference type="ARBA" id="ARBA00023224"/>
    </source>
</evidence>
<gene>
    <name evidence="9" type="ORF">B7P43_G17407</name>
</gene>
<evidence type="ECO:0000256" key="8">
    <source>
        <dbReference type="SAM" id="Phobius"/>
    </source>
</evidence>
<keyword evidence="2" id="KW-1003">Cell membrane</keyword>
<dbReference type="GO" id="GO:0030424">
    <property type="term" value="C:axon"/>
    <property type="evidence" value="ECO:0007669"/>
    <property type="project" value="TreeGrafter"/>
</dbReference>
<comment type="subcellular location">
    <subcellularLocation>
        <location evidence="1">Cell membrane</location>
        <topology evidence="1">Multi-pass membrane protein</topology>
    </subcellularLocation>
</comment>
<evidence type="ECO:0000256" key="4">
    <source>
        <dbReference type="ARBA" id="ARBA00022989"/>
    </source>
</evidence>
<feature type="transmembrane region" description="Helical" evidence="8">
    <location>
        <begin position="111"/>
        <end position="131"/>
    </location>
</feature>
<keyword evidence="10" id="KW-1185">Reference proteome</keyword>
<dbReference type="PANTHER" id="PTHR21143:SF104">
    <property type="entry name" value="GUSTATORY RECEPTOR 8A-RELATED"/>
    <property type="match status" value="1"/>
</dbReference>
<dbReference type="AlphaFoldDB" id="A0A2J7QY83"/>
<proteinExistence type="predicted"/>
<keyword evidence="6" id="KW-0675">Receptor</keyword>
<dbReference type="PANTHER" id="PTHR21143">
    <property type="entry name" value="INVERTEBRATE GUSTATORY RECEPTOR"/>
    <property type="match status" value="1"/>
</dbReference>
<dbReference type="Proteomes" id="UP000235965">
    <property type="component" value="Unassembled WGS sequence"/>
</dbReference>
<evidence type="ECO:0000256" key="1">
    <source>
        <dbReference type="ARBA" id="ARBA00004651"/>
    </source>
</evidence>
<dbReference type="Pfam" id="PF08395">
    <property type="entry name" value="7tm_7"/>
    <property type="match status" value="1"/>
</dbReference>
<dbReference type="GO" id="GO:0050909">
    <property type="term" value="P:sensory perception of taste"/>
    <property type="evidence" value="ECO:0007669"/>
    <property type="project" value="InterPro"/>
</dbReference>
<sequence length="209" mass="23789">MCQVPKHVFSTGISRVYPKLDYNKTAISYEVRAASETSDIYVFSFHADYIVHLRRIYRHVCDAVQIVNSMFGFVCMLVIMQNFTELITGVSSIMHLIKGDFPHYFSDPTRMIVHAVSHIVLVSGTLVSTILSCHMTVLEAKELGTEVQKVLLKYPLRSDTVQQLKLFSLQISNNDIHFTAFWLFDLDISLLCTIFASSITYIVLLAQLK</sequence>
<dbReference type="GO" id="GO:0007635">
    <property type="term" value="P:chemosensory behavior"/>
    <property type="evidence" value="ECO:0007669"/>
    <property type="project" value="TreeGrafter"/>
</dbReference>
<reference evidence="9 10" key="1">
    <citation type="submission" date="2017-12" db="EMBL/GenBank/DDBJ databases">
        <title>Hemimetabolous genomes reveal molecular basis of termite eusociality.</title>
        <authorList>
            <person name="Harrison M.C."/>
            <person name="Jongepier E."/>
            <person name="Robertson H.M."/>
            <person name="Arning N."/>
            <person name="Bitard-Feildel T."/>
            <person name="Chao H."/>
            <person name="Childers C.P."/>
            <person name="Dinh H."/>
            <person name="Doddapaneni H."/>
            <person name="Dugan S."/>
            <person name="Gowin J."/>
            <person name="Greiner C."/>
            <person name="Han Y."/>
            <person name="Hu H."/>
            <person name="Hughes D.S.T."/>
            <person name="Huylmans A.-K."/>
            <person name="Kemena C."/>
            <person name="Kremer L.P.M."/>
            <person name="Lee S.L."/>
            <person name="Lopez-Ezquerra A."/>
            <person name="Mallet L."/>
            <person name="Monroy-Kuhn J.M."/>
            <person name="Moser A."/>
            <person name="Murali S.C."/>
            <person name="Muzny D.M."/>
            <person name="Otani S."/>
            <person name="Piulachs M.-D."/>
            <person name="Poelchau M."/>
            <person name="Qu J."/>
            <person name="Schaub F."/>
            <person name="Wada-Katsumata A."/>
            <person name="Worley K.C."/>
            <person name="Xie Q."/>
            <person name="Ylla G."/>
            <person name="Poulsen M."/>
            <person name="Gibbs R.A."/>
            <person name="Schal C."/>
            <person name="Richards S."/>
            <person name="Belles X."/>
            <person name="Korb J."/>
            <person name="Bornberg-Bauer E."/>
        </authorList>
    </citation>
    <scope>NUCLEOTIDE SEQUENCE [LARGE SCALE GENOMIC DNA]</scope>
    <source>
        <tissue evidence="9">Whole body</tissue>
    </source>
</reference>
<dbReference type="GO" id="GO:0030425">
    <property type="term" value="C:dendrite"/>
    <property type="evidence" value="ECO:0007669"/>
    <property type="project" value="TreeGrafter"/>
</dbReference>
<dbReference type="GO" id="GO:0043025">
    <property type="term" value="C:neuronal cell body"/>
    <property type="evidence" value="ECO:0007669"/>
    <property type="project" value="TreeGrafter"/>
</dbReference>
<evidence type="ECO:0000256" key="6">
    <source>
        <dbReference type="ARBA" id="ARBA00023170"/>
    </source>
</evidence>
<evidence type="ECO:0000256" key="5">
    <source>
        <dbReference type="ARBA" id="ARBA00023136"/>
    </source>
</evidence>
<organism evidence="9 10">
    <name type="scientific">Cryptotermes secundus</name>
    <dbReference type="NCBI Taxonomy" id="105785"/>
    <lineage>
        <taxon>Eukaryota</taxon>
        <taxon>Metazoa</taxon>
        <taxon>Ecdysozoa</taxon>
        <taxon>Arthropoda</taxon>
        <taxon>Hexapoda</taxon>
        <taxon>Insecta</taxon>
        <taxon>Pterygota</taxon>
        <taxon>Neoptera</taxon>
        <taxon>Polyneoptera</taxon>
        <taxon>Dictyoptera</taxon>
        <taxon>Blattodea</taxon>
        <taxon>Blattoidea</taxon>
        <taxon>Termitoidae</taxon>
        <taxon>Kalotermitidae</taxon>
        <taxon>Cryptotermitinae</taxon>
        <taxon>Cryptotermes</taxon>
    </lineage>
</organism>
<keyword evidence="5 8" id="KW-0472">Membrane</keyword>
<evidence type="ECO:0000256" key="2">
    <source>
        <dbReference type="ARBA" id="ARBA00022475"/>
    </source>
</evidence>
<protein>
    <recommendedName>
        <fullName evidence="11">Gustatory receptor</fullName>
    </recommendedName>
</protein>
<accession>A0A2J7QY83</accession>
<evidence type="ECO:0000256" key="3">
    <source>
        <dbReference type="ARBA" id="ARBA00022692"/>
    </source>
</evidence>
<feature type="transmembrane region" description="Helical" evidence="8">
    <location>
        <begin position="188"/>
        <end position="208"/>
    </location>
</feature>
<name>A0A2J7QY83_9NEOP</name>
<dbReference type="GO" id="GO:0005886">
    <property type="term" value="C:plasma membrane"/>
    <property type="evidence" value="ECO:0007669"/>
    <property type="project" value="UniProtKB-SubCell"/>
</dbReference>
<dbReference type="FunCoup" id="A0A2J7QY83">
    <property type="interactions" value="51"/>
</dbReference>
<keyword evidence="4 8" id="KW-1133">Transmembrane helix</keyword>
<comment type="caution">
    <text evidence="9">The sequence shown here is derived from an EMBL/GenBank/DDBJ whole genome shotgun (WGS) entry which is preliminary data.</text>
</comment>
<dbReference type="STRING" id="105785.A0A2J7QY83"/>
<keyword evidence="3 8" id="KW-0812">Transmembrane</keyword>
<dbReference type="InterPro" id="IPR013604">
    <property type="entry name" value="7TM_chemorcpt"/>
</dbReference>
<evidence type="ECO:0000313" key="9">
    <source>
        <dbReference type="EMBL" id="PNF33538.1"/>
    </source>
</evidence>
<dbReference type="GO" id="GO:0007165">
    <property type="term" value="P:signal transduction"/>
    <property type="evidence" value="ECO:0007669"/>
    <property type="project" value="UniProtKB-KW"/>
</dbReference>
<evidence type="ECO:0008006" key="11">
    <source>
        <dbReference type="Google" id="ProtNLM"/>
    </source>
</evidence>
<evidence type="ECO:0000313" key="10">
    <source>
        <dbReference type="Proteomes" id="UP000235965"/>
    </source>
</evidence>